<dbReference type="InterPro" id="IPR051798">
    <property type="entry name" value="Class-II_PLP-Dep_Aminotrans"/>
</dbReference>
<evidence type="ECO:0000256" key="4">
    <source>
        <dbReference type="ARBA" id="ARBA00023239"/>
    </source>
</evidence>
<evidence type="ECO:0000256" key="3">
    <source>
        <dbReference type="ARBA" id="ARBA00022898"/>
    </source>
</evidence>
<dbReference type="RefSeq" id="WP_002462934.1">
    <property type="nucleotide sequence ID" value="NZ_BAFF01000001.1"/>
</dbReference>
<dbReference type="Proteomes" id="UP000010297">
    <property type="component" value="Unassembled WGS sequence"/>
</dbReference>
<comment type="cofactor">
    <cofactor evidence="1">
        <name>pyridoxal 5'-phosphate</name>
        <dbReference type="ChEBI" id="CHEBI:597326"/>
    </cofactor>
</comment>
<keyword evidence="4 7" id="KW-0456">Lyase</keyword>
<dbReference type="CDD" id="cd00609">
    <property type="entry name" value="AAT_like"/>
    <property type="match status" value="1"/>
</dbReference>
<comment type="caution">
    <text evidence="7">The sequence shown here is derived from an EMBL/GenBank/DDBJ whole genome shotgun (WGS) entry which is preliminary data.</text>
</comment>
<protein>
    <recommendedName>
        <fullName evidence="2">cysteine-S-conjugate beta-lyase</fullName>
        <ecNumber evidence="2">4.4.1.13</ecNumber>
    </recommendedName>
</protein>
<dbReference type="InterPro" id="IPR015422">
    <property type="entry name" value="PyrdxlP-dep_Trfase_small"/>
</dbReference>
<dbReference type="InterPro" id="IPR027619">
    <property type="entry name" value="C-S_lyase_PatB-like"/>
</dbReference>
<dbReference type="EC" id="4.4.1.13" evidence="2"/>
<evidence type="ECO:0000256" key="1">
    <source>
        <dbReference type="ARBA" id="ARBA00001933"/>
    </source>
</evidence>
<sequence length="381" mass="42729">MAFNFNEQSDRRHSDSVKWNKYPENVLPMWVADMDFPTAPCVLEALHQRVDHGIFGYGTTPDALFEVVIQHLKQRYQWEVKPEWLITLPGVVSGLNLAVRAFTEPHQRTLAPVPIYPPFYKASQLADRAQQTIPLVLNQGRCVMDLDAAQAEMRGDEKLLMLCNPQNPGGTVYRRDELMAQLAFAERHDLIVSSDEIHCELLLEPGLTHIPFASLNERAAQRSVTFISPSKTWNIAGLGASLAIIPNPELRRRFAIARQGIVPGVDVLSLTAATAAWRDGEPWRQALLAHLRRQRDRLCSAINAMPGLQVMPPEATYLAWVDASGLPVDDPWRFFLQHGLAFSPGKEFGDERFVRINFACSEATLDEAIARMQRAIATCGL</sequence>
<gene>
    <name evidence="7" type="primary">malY</name>
    <name evidence="7" type="ORF">EH105704_01_03660</name>
</gene>
<dbReference type="Gene3D" id="3.90.1150.10">
    <property type="entry name" value="Aspartate Aminotransferase, domain 1"/>
    <property type="match status" value="1"/>
</dbReference>
<feature type="domain" description="Aminotransferase class I/classII large" evidence="6">
    <location>
        <begin position="31"/>
        <end position="371"/>
    </location>
</feature>
<dbReference type="PANTHER" id="PTHR43525:SF1">
    <property type="entry name" value="PROTEIN MALY"/>
    <property type="match status" value="1"/>
</dbReference>
<accession>H5UWS6</accession>
<organism evidence="7 8">
    <name type="scientific">Atlantibacter hermannii NBRC 105704</name>
    <dbReference type="NCBI Taxonomy" id="1115512"/>
    <lineage>
        <taxon>Bacteria</taxon>
        <taxon>Pseudomonadati</taxon>
        <taxon>Pseudomonadota</taxon>
        <taxon>Gammaproteobacteria</taxon>
        <taxon>Enterobacterales</taxon>
        <taxon>Enterobacteriaceae</taxon>
        <taxon>Atlantibacter</taxon>
    </lineage>
</organism>
<dbReference type="InterPro" id="IPR015424">
    <property type="entry name" value="PyrdxlP-dep_Trfase"/>
</dbReference>
<dbReference type="InterPro" id="IPR015421">
    <property type="entry name" value="PyrdxlP-dep_Trfase_major"/>
</dbReference>
<reference evidence="7 8" key="1">
    <citation type="submission" date="2012-02" db="EMBL/GenBank/DDBJ databases">
        <title>Whole genome shotgun sequence of Escherichia hermannii NBRC 105704.</title>
        <authorList>
            <person name="Yoshida I."/>
            <person name="Hosoyama A."/>
            <person name="Tsuchikane K."/>
            <person name="Katsumata H."/>
            <person name="Yamazaki S."/>
            <person name="Fujita N."/>
        </authorList>
    </citation>
    <scope>NUCLEOTIDE SEQUENCE [LARGE SCALE GENOMIC DNA]</scope>
    <source>
        <strain evidence="7 8">NBRC 105704</strain>
    </source>
</reference>
<dbReference type="GeneID" id="92828993"/>
<dbReference type="GO" id="GO:0030170">
    <property type="term" value="F:pyridoxal phosphate binding"/>
    <property type="evidence" value="ECO:0007669"/>
    <property type="project" value="InterPro"/>
</dbReference>
<dbReference type="Gene3D" id="3.40.640.10">
    <property type="entry name" value="Type I PLP-dependent aspartate aminotransferase-like (Major domain)"/>
    <property type="match status" value="1"/>
</dbReference>
<dbReference type="eggNOG" id="COG1168">
    <property type="taxonomic scope" value="Bacteria"/>
</dbReference>
<proteinExistence type="inferred from homology"/>
<comment type="similarity">
    <text evidence="5">Belongs to the class-II pyridoxal-phosphate-dependent aminotransferase family. MalY/PatB cystathionine beta-lyase subfamily.</text>
</comment>
<evidence type="ECO:0000313" key="7">
    <source>
        <dbReference type="EMBL" id="GAB50357.1"/>
    </source>
</evidence>
<dbReference type="NCBIfam" id="TIGR04350">
    <property type="entry name" value="C_S_lyase_PatB"/>
    <property type="match status" value="1"/>
</dbReference>
<dbReference type="AlphaFoldDB" id="H5UWS6"/>
<dbReference type="EMBL" id="BAFF01000001">
    <property type="protein sequence ID" value="GAB50357.1"/>
    <property type="molecule type" value="Genomic_DNA"/>
</dbReference>
<dbReference type="SUPFAM" id="SSF53383">
    <property type="entry name" value="PLP-dependent transferases"/>
    <property type="match status" value="1"/>
</dbReference>
<keyword evidence="8" id="KW-1185">Reference proteome</keyword>
<name>H5UWS6_ATLHE</name>
<evidence type="ECO:0000313" key="8">
    <source>
        <dbReference type="Proteomes" id="UP000010297"/>
    </source>
</evidence>
<dbReference type="GO" id="GO:0047804">
    <property type="term" value="F:cysteine-S-conjugate beta-lyase activity"/>
    <property type="evidence" value="ECO:0007669"/>
    <property type="project" value="UniProtKB-EC"/>
</dbReference>
<evidence type="ECO:0000256" key="5">
    <source>
        <dbReference type="ARBA" id="ARBA00037974"/>
    </source>
</evidence>
<dbReference type="InterPro" id="IPR004839">
    <property type="entry name" value="Aminotransferase_I/II_large"/>
</dbReference>
<dbReference type="PANTHER" id="PTHR43525">
    <property type="entry name" value="PROTEIN MALY"/>
    <property type="match status" value="1"/>
</dbReference>
<evidence type="ECO:0000259" key="6">
    <source>
        <dbReference type="Pfam" id="PF00155"/>
    </source>
</evidence>
<evidence type="ECO:0000256" key="2">
    <source>
        <dbReference type="ARBA" id="ARBA00012224"/>
    </source>
</evidence>
<keyword evidence="3" id="KW-0663">Pyridoxal phosphate</keyword>
<dbReference type="Pfam" id="PF00155">
    <property type="entry name" value="Aminotran_1_2"/>
    <property type="match status" value="1"/>
</dbReference>